<sequence length="804" mass="86888">MTVKIIGRRLAASFALMGAGLMLAPLASAADWKPGVPRTAYVNLFEWSWSSVARECVTELGPKGYAAVQVSPPQEHLKGSEWWVRYQPVSYKLDSRSGNRREFFAMVQICKAAGVDVYVDAVINHMAGGTTGVGTAGSTYGNYIYPAVPYDRSSFHTPSCSIASSDYDNNRSNVTQCDLPGLPDLDTGNPAVQDRIAAYLKDLLSLGVKGFRIDAAKHIKPEELAAIKAKVPGAYFLTQEVIKDGSLYNSGDINKYPEIGTVNEFSYVYAMKNMFMNMYGFNLSRMPEAFANWGMFPSNKATVFVNNHDTERKYCDKYAPGAQCDSMNTFSGDKLYLANVFMLGYPYGYPQVMSGYYFNSHDMGPVGQPYKGFELTPSNCSSDPTAAGKWDCVHRDKRVANMVGFRNFTAASPLRRWAADGENRISFVRGNKGFVAINNTTDVWAKTFATGLPDATYCNVLTSDQPETGFCPAAAQVKVVGGQATLSIPANAAVALHFGAVVQPLIRALPSRIPDSLNVARSQVVTSKAVRSFDFAPVLVSAVGGEVSVGNSAFAPTATVNPGQVFRIRTSAPATDHTAKFVTVQVGKVATLWKVATGGNECVEAFCPSVAPVDYTPSSITGGQPVTIYYIGTLANSNALTMRWGNSGWNNVTDTVLTKRGDGFWSATITPPPSATAINFVVTDGTNWDNNNGGNWNLPVTPAVDTSVTMTFKIVAETAWGENVYIVGNRPEIGNWGTSPDAFRQCTPTAYPQWSCVIKFPQGGIGIEYKFQKIGNGNVTWENGANRSLTLPNVDAEVDAGSFQ</sequence>
<keyword evidence="16" id="KW-1185">Reference proteome</keyword>
<evidence type="ECO:0000256" key="9">
    <source>
        <dbReference type="ARBA" id="ARBA00023277"/>
    </source>
</evidence>
<dbReference type="AlphaFoldDB" id="A0A840BRM8"/>
<dbReference type="EMBL" id="JACIET010000002">
    <property type="protein sequence ID" value="MBB4013466.1"/>
    <property type="molecule type" value="Genomic_DNA"/>
</dbReference>
<evidence type="ECO:0000259" key="14">
    <source>
        <dbReference type="PROSITE" id="PS51166"/>
    </source>
</evidence>
<evidence type="ECO:0000256" key="4">
    <source>
        <dbReference type="ARBA" id="ARBA00012595"/>
    </source>
</evidence>
<dbReference type="Gene3D" id="3.20.20.80">
    <property type="entry name" value="Glycosidases"/>
    <property type="match status" value="1"/>
</dbReference>
<dbReference type="Pfam" id="PF02806">
    <property type="entry name" value="Alpha-amylase_C"/>
    <property type="match status" value="1"/>
</dbReference>
<dbReference type="SUPFAM" id="SSF51011">
    <property type="entry name" value="Glycosyl hydrolase domain"/>
    <property type="match status" value="1"/>
</dbReference>
<name>A0A840BRM8_9RHOO</name>
<evidence type="ECO:0000256" key="13">
    <source>
        <dbReference type="SAM" id="SignalP"/>
    </source>
</evidence>
<dbReference type="EC" id="3.2.1.1" evidence="4 12"/>
<dbReference type="Pfam" id="PF16760">
    <property type="entry name" value="CBM53"/>
    <property type="match status" value="1"/>
</dbReference>
<dbReference type="SMART" id="SM00632">
    <property type="entry name" value="Aamy_C"/>
    <property type="match status" value="1"/>
</dbReference>
<gene>
    <name evidence="15" type="ORF">GGR36_002812</name>
</gene>
<keyword evidence="8" id="KW-0106">Calcium</keyword>
<comment type="catalytic activity">
    <reaction evidence="1 12">
        <text>Endohydrolysis of (1-&gt;4)-alpha-D-glucosidic linkages in polysaccharides containing three or more (1-&gt;4)-alpha-linked D-glucose units.</text>
        <dbReference type="EC" id="3.2.1.1"/>
    </reaction>
</comment>
<keyword evidence="7 12" id="KW-0378">Hydrolase</keyword>
<protein>
    <recommendedName>
        <fullName evidence="5 12">Alpha-amylase</fullName>
        <ecNumber evidence="4 12">3.2.1.1</ecNumber>
    </recommendedName>
</protein>
<dbReference type="InterPro" id="IPR002044">
    <property type="entry name" value="CBM20"/>
</dbReference>
<evidence type="ECO:0000256" key="2">
    <source>
        <dbReference type="ARBA" id="ARBA00001913"/>
    </source>
</evidence>
<dbReference type="InterPro" id="IPR013784">
    <property type="entry name" value="Carb-bd-like_fold"/>
</dbReference>
<feature type="chain" id="PRO_5032954316" description="Alpha-amylase" evidence="13">
    <location>
        <begin position="30"/>
        <end position="804"/>
    </location>
</feature>
<evidence type="ECO:0000256" key="5">
    <source>
        <dbReference type="ARBA" id="ARBA00017303"/>
    </source>
</evidence>
<dbReference type="GO" id="GO:0005975">
    <property type="term" value="P:carbohydrate metabolic process"/>
    <property type="evidence" value="ECO:0007669"/>
    <property type="project" value="InterPro"/>
</dbReference>
<dbReference type="InterPro" id="IPR031319">
    <property type="entry name" value="A-amylase_C"/>
</dbReference>
<dbReference type="SMART" id="SM00642">
    <property type="entry name" value="Aamy"/>
    <property type="match status" value="1"/>
</dbReference>
<keyword evidence="10 12" id="KW-0326">Glycosidase</keyword>
<proteinExistence type="inferred from homology"/>
<comment type="cofactor">
    <cofactor evidence="2">
        <name>Ca(2+)</name>
        <dbReference type="ChEBI" id="CHEBI:29108"/>
    </cofactor>
</comment>
<keyword evidence="9 12" id="KW-0119">Carbohydrate metabolism</keyword>
<dbReference type="InterPro" id="IPR006048">
    <property type="entry name" value="A-amylase/branching_C"/>
</dbReference>
<dbReference type="InterPro" id="IPR017853">
    <property type="entry name" value="GH"/>
</dbReference>
<dbReference type="SUPFAM" id="SSF51445">
    <property type="entry name" value="(Trans)glycosidases"/>
    <property type="match status" value="1"/>
</dbReference>
<evidence type="ECO:0000256" key="6">
    <source>
        <dbReference type="ARBA" id="ARBA00022723"/>
    </source>
</evidence>
<dbReference type="Gene3D" id="2.60.40.10">
    <property type="entry name" value="Immunoglobulins"/>
    <property type="match status" value="2"/>
</dbReference>
<dbReference type="InterPro" id="IPR005085">
    <property type="entry name" value="CBM25"/>
</dbReference>
<dbReference type="CDD" id="cd11317">
    <property type="entry name" value="AmyAc_bac_euk_AmyA"/>
    <property type="match status" value="1"/>
</dbReference>
<evidence type="ECO:0000256" key="7">
    <source>
        <dbReference type="ARBA" id="ARBA00022801"/>
    </source>
</evidence>
<keyword evidence="13" id="KW-0732">Signal</keyword>
<dbReference type="Pfam" id="PF00128">
    <property type="entry name" value="Alpha-amylase"/>
    <property type="match status" value="1"/>
</dbReference>
<dbReference type="GO" id="GO:2001070">
    <property type="term" value="F:starch binding"/>
    <property type="evidence" value="ECO:0007669"/>
    <property type="project" value="InterPro"/>
</dbReference>
<dbReference type="InterPro" id="IPR013783">
    <property type="entry name" value="Ig-like_fold"/>
</dbReference>
<comment type="caution">
    <text evidence="15">The sequence shown here is derived from an EMBL/GenBank/DDBJ whole genome shotgun (WGS) entry which is preliminary data.</text>
</comment>
<dbReference type="GO" id="GO:0046872">
    <property type="term" value="F:metal ion binding"/>
    <property type="evidence" value="ECO:0007669"/>
    <property type="project" value="UniProtKB-KW"/>
</dbReference>
<dbReference type="GO" id="GO:0004556">
    <property type="term" value="F:alpha-amylase activity"/>
    <property type="evidence" value="ECO:0007669"/>
    <property type="project" value="UniProtKB-UniRule"/>
</dbReference>
<evidence type="ECO:0000256" key="1">
    <source>
        <dbReference type="ARBA" id="ARBA00000548"/>
    </source>
</evidence>
<dbReference type="Proteomes" id="UP000561045">
    <property type="component" value="Unassembled WGS sequence"/>
</dbReference>
<organism evidence="15 16">
    <name type="scientific">Niveibacterium umoris</name>
    <dbReference type="NCBI Taxonomy" id="1193620"/>
    <lineage>
        <taxon>Bacteria</taxon>
        <taxon>Pseudomonadati</taxon>
        <taxon>Pseudomonadota</taxon>
        <taxon>Betaproteobacteria</taxon>
        <taxon>Rhodocyclales</taxon>
        <taxon>Rhodocyclaceae</taxon>
        <taxon>Niveibacterium</taxon>
    </lineage>
</organism>
<evidence type="ECO:0000256" key="11">
    <source>
        <dbReference type="RuleBase" id="RU003615"/>
    </source>
</evidence>
<dbReference type="PANTHER" id="PTHR43447">
    <property type="entry name" value="ALPHA-AMYLASE"/>
    <property type="match status" value="1"/>
</dbReference>
<evidence type="ECO:0000313" key="15">
    <source>
        <dbReference type="EMBL" id="MBB4013466.1"/>
    </source>
</evidence>
<dbReference type="InterPro" id="IPR006046">
    <property type="entry name" value="Alpha_amylase"/>
</dbReference>
<keyword evidence="6" id="KW-0479">Metal-binding</keyword>
<feature type="domain" description="CBM20" evidence="14">
    <location>
        <begin position="702"/>
        <end position="804"/>
    </location>
</feature>
<dbReference type="InterPro" id="IPR013780">
    <property type="entry name" value="Glyco_hydro_b"/>
</dbReference>
<feature type="signal peptide" evidence="13">
    <location>
        <begin position="1"/>
        <end position="29"/>
    </location>
</feature>
<dbReference type="RefSeq" id="WP_183635334.1">
    <property type="nucleotide sequence ID" value="NZ_BAABLE010000005.1"/>
</dbReference>
<comment type="similarity">
    <text evidence="3 11">Belongs to the glycosyl hydrolase 13 family.</text>
</comment>
<dbReference type="Gene3D" id="2.60.40.1180">
    <property type="entry name" value="Golgi alpha-mannosidase II"/>
    <property type="match status" value="1"/>
</dbReference>
<dbReference type="Pfam" id="PF00686">
    <property type="entry name" value="CBM_20"/>
    <property type="match status" value="1"/>
</dbReference>
<evidence type="ECO:0000256" key="3">
    <source>
        <dbReference type="ARBA" id="ARBA00008061"/>
    </source>
</evidence>
<dbReference type="SUPFAM" id="SSF49452">
    <property type="entry name" value="Starch-binding domain-like"/>
    <property type="match status" value="1"/>
</dbReference>
<dbReference type="PRINTS" id="PR00110">
    <property type="entry name" value="ALPHAAMYLASE"/>
</dbReference>
<evidence type="ECO:0000256" key="12">
    <source>
        <dbReference type="RuleBase" id="RU361134"/>
    </source>
</evidence>
<dbReference type="InterPro" id="IPR006047">
    <property type="entry name" value="GH13_cat_dom"/>
</dbReference>
<evidence type="ECO:0000313" key="16">
    <source>
        <dbReference type="Proteomes" id="UP000561045"/>
    </source>
</evidence>
<dbReference type="SMART" id="SM01065">
    <property type="entry name" value="CBM_2"/>
    <property type="match status" value="1"/>
</dbReference>
<accession>A0A840BRM8</accession>
<dbReference type="PROSITE" id="PS51166">
    <property type="entry name" value="CBM20"/>
    <property type="match status" value="1"/>
</dbReference>
<evidence type="ECO:0000256" key="10">
    <source>
        <dbReference type="ARBA" id="ARBA00023295"/>
    </source>
</evidence>
<evidence type="ECO:0000256" key="8">
    <source>
        <dbReference type="ARBA" id="ARBA00022837"/>
    </source>
</evidence>
<reference evidence="15 16" key="1">
    <citation type="submission" date="2020-08" db="EMBL/GenBank/DDBJ databases">
        <title>Genomic Encyclopedia of Type Strains, Phase IV (KMG-IV): sequencing the most valuable type-strain genomes for metagenomic binning, comparative biology and taxonomic classification.</title>
        <authorList>
            <person name="Goeker M."/>
        </authorList>
    </citation>
    <scope>NUCLEOTIDE SEQUENCE [LARGE SCALE GENOMIC DNA]</scope>
    <source>
        <strain evidence="15 16">DSM 106739</strain>
    </source>
</reference>
<dbReference type="SMART" id="SM01066">
    <property type="entry name" value="CBM_25"/>
    <property type="match status" value="1"/>
</dbReference>